<dbReference type="CDD" id="cd01823">
    <property type="entry name" value="SEST_like"/>
    <property type="match status" value="1"/>
</dbReference>
<reference evidence="3 4" key="1">
    <citation type="submission" date="2020-02" db="EMBL/GenBank/DDBJ databases">
        <title>Whole-genome analyses of novel actinobacteria.</title>
        <authorList>
            <person name="Sahin N."/>
            <person name="Tokatli A."/>
        </authorList>
    </citation>
    <scope>NUCLEOTIDE SEQUENCE [LARGE SCALE GENOMIC DNA]</scope>
    <source>
        <strain evidence="3 4">YC419</strain>
    </source>
</reference>
<sequence length="1317" mass="140182">MALAASAVLSGLIQAAPAFADTSPPDPQPSGSPSTEPPTRVPDPDKRLGKGWKTSVDRAVTTAADSGGFKVLVADSEDAYRWRIVASLAEPGMPADSWIGNSCVMDRDHAAVVYAPRTFTNKPDLMQGGAFTAVVDLKSGRVTKLPFTGSLAYFDPSCNPETRTAAFTASRDSKTRLLTVDTSGRTTTDTTVTGQVTSAVPVKDGLVAAHGRHLVHVDPADRNLRKLAAADSVPFDIRPTSKGIAFLDRSGGSARAKLWKGGGTPSTLASGKLGDLALEQGTGGRAFLTGDTTDAKLTGTAVARLDVPADTDVSSHGRLAVDPVLMSGVRAGLERIGNAGKGFAKAEPSSRARTSQDPTDGDPVPPTVTSVATATGKKITQTVADTTSGIGKESFSPALGAAGKSGRASEKSGRAAQAADAHNPVDTDRWCSIPRNDVKALALQPTPNQVEWAVNMAIRGELRSKWIKQGGWRSGLGTVDPQGLFPAPALKGGGRIPAQVLLGVLAQESNLWQAEGGAIPGQMGNTQAAIAGFYGHKGETSEAYWRINWHQSDCGYGVGQVTDGMRLAGLEKPGETSLSPAKQKAVALDYAVNIAASMYILADKWNQVHTAGQTITVNNDDPSKPENWFAALWNYNLGFNENKGDGKPWGLGWYNNPANPSYPASRHPFMSNPRDAAKPQNWPYQEKVMGWSAWSMDTGYSYSSDGRQDWPGESGFSSAGFRPAWWINPGQRDRVKPPLDAFCNATNNCDAANPPDCPDAKCYEKYWWRGSNVTWKPNCDTDCGNESIKYVTLREEPGRGHRLKYGTPECGAAPAGAMIVESVPDNLDTYSSCGSSGTDAGNFQFTFHPNPAATGPGLGPFEAKGDLHQIGGGHGGHFWYTHTRDTAHLGGLGGRMTIDGTWTLDRNVEWARVYAHMPDTGAHTQQAHYMIKGVAGGDRHRYVNTHFSKNTWVELGVYRFTGTPRVELTNTTDDGTADEDVAWDAVAFQPLAGKPKHMVVAMGDSYTSGEGAGAYSPESDRGHGKSSWNACRRSDNSWPRKVLLPGQSTSIGELSNSRSATVDFLDVSCSGAMTKNVALVPSDNNPQSHLEGQFHEILQTDSGVLSSDTTLVMLSLGGNDEGGFARAMQECGGLGDCSNDSGFLPKYKTIVDRMIPDLRAVLEDIAFKAPNAQIVLMGYPELLSRSVKCTGSWYYDMTEVKVLAELVNYADGQQKNMVDALRTGALKVKAEYANPVSAFVGHGGCDDPEWINKIVIGPNGDGDFHKGDPAAVPASCLWGVAGDTCISRESFHPKDAGTTGYAGVMSKRLGEIGYKGS</sequence>
<evidence type="ECO:0000313" key="4">
    <source>
        <dbReference type="Proteomes" id="UP001518140"/>
    </source>
</evidence>
<dbReference type="InterPro" id="IPR036514">
    <property type="entry name" value="SGNH_hydro_sf"/>
</dbReference>
<name>A0ABX0DFW6_9ACTN</name>
<organism evidence="3 4">
    <name type="scientific">Streptomyces ureilyticus</name>
    <dbReference type="NCBI Taxonomy" id="1775131"/>
    <lineage>
        <taxon>Bacteria</taxon>
        <taxon>Bacillati</taxon>
        <taxon>Actinomycetota</taxon>
        <taxon>Actinomycetes</taxon>
        <taxon>Kitasatosporales</taxon>
        <taxon>Streptomycetaceae</taxon>
        <taxon>Streptomyces</taxon>
    </lineage>
</organism>
<evidence type="ECO:0008006" key="5">
    <source>
        <dbReference type="Google" id="ProtNLM"/>
    </source>
</evidence>
<accession>A0ABX0DFW6</accession>
<feature type="region of interest" description="Disordered" evidence="1">
    <location>
        <begin position="340"/>
        <end position="427"/>
    </location>
</feature>
<feature type="region of interest" description="Disordered" evidence="1">
    <location>
        <begin position="1009"/>
        <end position="1030"/>
    </location>
</feature>
<dbReference type="SUPFAM" id="SSF52266">
    <property type="entry name" value="SGNH hydrolase"/>
    <property type="match status" value="1"/>
</dbReference>
<keyword evidence="2" id="KW-0732">Signal</keyword>
<feature type="region of interest" description="Disordered" evidence="1">
    <location>
        <begin position="18"/>
        <end position="53"/>
    </location>
</feature>
<feature type="compositionally biased region" description="Polar residues" evidence="1">
    <location>
        <begin position="378"/>
        <end position="389"/>
    </location>
</feature>
<evidence type="ECO:0000256" key="2">
    <source>
        <dbReference type="SAM" id="SignalP"/>
    </source>
</evidence>
<dbReference type="PANTHER" id="PTHR37981:SF1">
    <property type="entry name" value="SGNH HYDROLASE-TYPE ESTERASE DOMAIN-CONTAINING PROTEIN"/>
    <property type="match status" value="1"/>
</dbReference>
<dbReference type="SUPFAM" id="SSF82171">
    <property type="entry name" value="DPP6 N-terminal domain-like"/>
    <property type="match status" value="1"/>
</dbReference>
<evidence type="ECO:0000256" key="1">
    <source>
        <dbReference type="SAM" id="MobiDB-lite"/>
    </source>
</evidence>
<proteinExistence type="predicted"/>
<feature type="compositionally biased region" description="Pro residues" evidence="1">
    <location>
        <begin position="24"/>
        <end position="41"/>
    </location>
</feature>
<dbReference type="Proteomes" id="UP001518140">
    <property type="component" value="Unassembled WGS sequence"/>
</dbReference>
<feature type="compositionally biased region" description="Low complexity" evidence="1">
    <location>
        <begin position="357"/>
        <end position="375"/>
    </location>
</feature>
<dbReference type="EMBL" id="JAAKZX010000002">
    <property type="protein sequence ID" value="NGO40766.1"/>
    <property type="molecule type" value="Genomic_DNA"/>
</dbReference>
<feature type="signal peptide" evidence="2">
    <location>
        <begin position="1"/>
        <end position="20"/>
    </location>
</feature>
<dbReference type="Gene3D" id="3.40.50.1110">
    <property type="entry name" value="SGNH hydrolase"/>
    <property type="match status" value="1"/>
</dbReference>
<evidence type="ECO:0000313" key="3">
    <source>
        <dbReference type="EMBL" id="NGO40766.1"/>
    </source>
</evidence>
<dbReference type="PANTHER" id="PTHR37981">
    <property type="entry name" value="LIPASE 2"/>
    <property type="match status" value="1"/>
</dbReference>
<gene>
    <name evidence="3" type="ORF">G6048_00870</name>
</gene>
<keyword evidence="4" id="KW-1185">Reference proteome</keyword>
<feature type="chain" id="PRO_5046796087" description="SGNH hydrolase-type esterase domain-containing protein" evidence="2">
    <location>
        <begin position="21"/>
        <end position="1317"/>
    </location>
</feature>
<comment type="caution">
    <text evidence="3">The sequence shown here is derived from an EMBL/GenBank/DDBJ whole genome shotgun (WGS) entry which is preliminary data.</text>
</comment>
<dbReference type="InterPro" id="IPR037460">
    <property type="entry name" value="SEST-like"/>
</dbReference>
<protein>
    <recommendedName>
        <fullName evidence="5">SGNH hydrolase-type esterase domain-containing protein</fullName>
    </recommendedName>
</protein>